<sequence length="310" mass="36519">MFGLMNRESCQDEYGPLENYHNLYKIGSGTFGDIFIVENIKNRKRFALKLEQKAIRLSQLHFEFMVYSNLAPYHGIPRVYSFFSKPKFNAMLMDMQGPSLECLFVLCKNRFTMKTVLMLAVHVLHHLEYIHSKGYLHRDIKPDNFLIDVDNNMNQLYIIDFGLSKRYYDVSQMKHIPFKVGCNMTGTARFASINALRGHELSRRDDMESLGYMLLYFLNGSLPWQGLMQRCSQDNKYEIIAETKESLSPMQLFQGHPKEFSLYLQQCRELPFDAKPAYEAMRSMFCNLFKNLKYVNDNIFDWDEQKKTII</sequence>
<evidence type="ECO:0000256" key="5">
    <source>
        <dbReference type="RuleBase" id="RU000304"/>
    </source>
</evidence>
<feature type="binding site" evidence="4">
    <location>
        <position position="49"/>
    </location>
    <ligand>
        <name>ATP</name>
        <dbReference type="ChEBI" id="CHEBI:30616"/>
    </ligand>
</feature>
<dbReference type="Proteomes" id="UP000494163">
    <property type="component" value="Chromosome 2L"/>
</dbReference>
<dbReference type="AlphaFoldDB" id="A0A0M3QSZ9"/>
<evidence type="ECO:0000313" key="7">
    <source>
        <dbReference type="EMBL" id="ALC38043.1"/>
    </source>
</evidence>
<dbReference type="Gene3D" id="1.10.510.10">
    <property type="entry name" value="Transferase(Phosphotransferase) domain 1"/>
    <property type="match status" value="1"/>
</dbReference>
<dbReference type="InterPro" id="IPR011009">
    <property type="entry name" value="Kinase-like_dom_sf"/>
</dbReference>
<feature type="domain" description="Protein kinase" evidence="6">
    <location>
        <begin position="20"/>
        <end position="285"/>
    </location>
</feature>
<dbReference type="PANTHER" id="PTHR11909">
    <property type="entry name" value="CASEIN KINASE-RELATED"/>
    <property type="match status" value="1"/>
</dbReference>
<dbReference type="Pfam" id="PF00069">
    <property type="entry name" value="Pkinase"/>
    <property type="match status" value="1"/>
</dbReference>
<dbReference type="SMART" id="SM00220">
    <property type="entry name" value="S_TKc"/>
    <property type="match status" value="1"/>
</dbReference>
<name>A0A0M3QSZ9_DROBS</name>
<dbReference type="InterPro" id="IPR008271">
    <property type="entry name" value="Ser/Thr_kinase_AS"/>
</dbReference>
<dbReference type="PROSITE" id="PS00107">
    <property type="entry name" value="PROTEIN_KINASE_ATP"/>
    <property type="match status" value="1"/>
</dbReference>
<evidence type="ECO:0000256" key="2">
    <source>
        <dbReference type="ARBA" id="ARBA00022741"/>
    </source>
</evidence>
<dbReference type="SMR" id="A0A0M3QSZ9"/>
<keyword evidence="2 4" id="KW-0547">Nucleotide-binding</keyword>
<keyword evidence="8" id="KW-1185">Reference proteome</keyword>
<dbReference type="EMBL" id="CP012523">
    <property type="protein sequence ID" value="ALC38043.1"/>
    <property type="molecule type" value="Genomic_DNA"/>
</dbReference>
<reference evidence="7 8" key="1">
    <citation type="submission" date="2015-08" db="EMBL/GenBank/DDBJ databases">
        <title>Ancestral chromatin configuration constrains chromatin evolution on differentiating sex chromosomes in Drosophila.</title>
        <authorList>
            <person name="Zhou Q."/>
            <person name="Bachtrog D."/>
        </authorList>
    </citation>
    <scope>NUCLEOTIDE SEQUENCE [LARGE SCALE GENOMIC DNA]</scope>
    <source>
        <tissue evidence="7">Whole larvae</tissue>
    </source>
</reference>
<evidence type="ECO:0000256" key="4">
    <source>
        <dbReference type="PROSITE-ProRule" id="PRU10141"/>
    </source>
</evidence>
<dbReference type="EC" id="2.7.11.1" evidence="1"/>
<dbReference type="PROSITE" id="PS00108">
    <property type="entry name" value="PROTEIN_KINASE_ST"/>
    <property type="match status" value="1"/>
</dbReference>
<dbReference type="CDD" id="cd14016">
    <property type="entry name" value="STKc_CK1"/>
    <property type="match status" value="1"/>
</dbReference>
<protein>
    <recommendedName>
        <fullName evidence="1">non-specific serine/threonine protein kinase</fullName>
        <ecNumber evidence="1">2.7.11.1</ecNumber>
    </recommendedName>
</protein>
<dbReference type="InterPro" id="IPR017441">
    <property type="entry name" value="Protein_kinase_ATP_BS"/>
</dbReference>
<comment type="similarity">
    <text evidence="5">Belongs to the protein kinase superfamily.</text>
</comment>
<keyword evidence="5" id="KW-0723">Serine/threonine-protein kinase</keyword>
<evidence type="ECO:0000313" key="8">
    <source>
        <dbReference type="Proteomes" id="UP000494163"/>
    </source>
</evidence>
<gene>
    <name evidence="7" type="ORF">Dbus_chr2Lg128</name>
</gene>
<dbReference type="SUPFAM" id="SSF56112">
    <property type="entry name" value="Protein kinase-like (PK-like)"/>
    <property type="match status" value="1"/>
</dbReference>
<accession>A0A0M3QSZ9</accession>
<dbReference type="STRING" id="30019.A0A0M3QSZ9"/>
<dbReference type="OMA" id="HIPFKWG"/>
<evidence type="ECO:0000259" key="6">
    <source>
        <dbReference type="PROSITE" id="PS50011"/>
    </source>
</evidence>
<keyword evidence="3 4" id="KW-0067">ATP-binding</keyword>
<dbReference type="OrthoDB" id="5800476at2759"/>
<dbReference type="GO" id="GO:0004674">
    <property type="term" value="F:protein serine/threonine kinase activity"/>
    <property type="evidence" value="ECO:0007669"/>
    <property type="project" value="UniProtKB-KW"/>
</dbReference>
<evidence type="ECO:0000256" key="1">
    <source>
        <dbReference type="ARBA" id="ARBA00012513"/>
    </source>
</evidence>
<dbReference type="InterPro" id="IPR050235">
    <property type="entry name" value="CK1_Ser-Thr_kinase"/>
</dbReference>
<proteinExistence type="inferred from homology"/>
<organism evidence="7 8">
    <name type="scientific">Drosophila busckii</name>
    <name type="common">Fruit fly</name>
    <dbReference type="NCBI Taxonomy" id="30019"/>
    <lineage>
        <taxon>Eukaryota</taxon>
        <taxon>Metazoa</taxon>
        <taxon>Ecdysozoa</taxon>
        <taxon>Arthropoda</taxon>
        <taxon>Hexapoda</taxon>
        <taxon>Insecta</taxon>
        <taxon>Pterygota</taxon>
        <taxon>Neoptera</taxon>
        <taxon>Endopterygota</taxon>
        <taxon>Diptera</taxon>
        <taxon>Brachycera</taxon>
        <taxon>Muscomorpha</taxon>
        <taxon>Ephydroidea</taxon>
        <taxon>Drosophilidae</taxon>
        <taxon>Drosophila</taxon>
    </lineage>
</organism>
<dbReference type="GO" id="GO:0005524">
    <property type="term" value="F:ATP binding"/>
    <property type="evidence" value="ECO:0007669"/>
    <property type="project" value="UniProtKB-UniRule"/>
</dbReference>
<dbReference type="InterPro" id="IPR000719">
    <property type="entry name" value="Prot_kinase_dom"/>
</dbReference>
<dbReference type="PROSITE" id="PS50011">
    <property type="entry name" value="PROTEIN_KINASE_DOM"/>
    <property type="match status" value="1"/>
</dbReference>
<keyword evidence="5" id="KW-0418">Kinase</keyword>
<evidence type="ECO:0000256" key="3">
    <source>
        <dbReference type="ARBA" id="ARBA00022840"/>
    </source>
</evidence>
<keyword evidence="5" id="KW-0808">Transferase</keyword>